<accession>A0A9P4U918</accession>
<reference evidence="2" key="1">
    <citation type="journal article" date="2020" name="Stud. Mycol.">
        <title>101 Dothideomycetes genomes: a test case for predicting lifestyles and emergence of pathogens.</title>
        <authorList>
            <person name="Haridas S."/>
            <person name="Albert R."/>
            <person name="Binder M."/>
            <person name="Bloem J."/>
            <person name="Labutti K."/>
            <person name="Salamov A."/>
            <person name="Andreopoulos B."/>
            <person name="Baker S."/>
            <person name="Barry K."/>
            <person name="Bills G."/>
            <person name="Bluhm B."/>
            <person name="Cannon C."/>
            <person name="Castanera R."/>
            <person name="Culley D."/>
            <person name="Daum C."/>
            <person name="Ezra D."/>
            <person name="Gonzalez J."/>
            <person name="Henrissat B."/>
            <person name="Kuo A."/>
            <person name="Liang C."/>
            <person name="Lipzen A."/>
            <person name="Lutzoni F."/>
            <person name="Magnuson J."/>
            <person name="Mondo S."/>
            <person name="Nolan M."/>
            <person name="Ohm R."/>
            <person name="Pangilinan J."/>
            <person name="Park H.-J."/>
            <person name="Ramirez L."/>
            <person name="Alfaro M."/>
            <person name="Sun H."/>
            <person name="Tritt A."/>
            <person name="Yoshinaga Y."/>
            <person name="Zwiers L.-H."/>
            <person name="Turgeon B."/>
            <person name="Goodwin S."/>
            <person name="Spatafora J."/>
            <person name="Crous P."/>
            <person name="Grigoriev I."/>
        </authorList>
    </citation>
    <scope>NUCLEOTIDE SEQUENCE</scope>
    <source>
        <strain evidence="2">CBS 690.94</strain>
    </source>
</reference>
<protein>
    <submittedName>
        <fullName evidence="2">Uncharacterized protein</fullName>
    </submittedName>
</protein>
<dbReference type="EMBL" id="MU001507">
    <property type="protein sequence ID" value="KAF2440753.1"/>
    <property type="molecule type" value="Genomic_DNA"/>
</dbReference>
<proteinExistence type="predicted"/>
<evidence type="ECO:0000313" key="3">
    <source>
        <dbReference type="Proteomes" id="UP000799764"/>
    </source>
</evidence>
<organism evidence="2 3">
    <name type="scientific">Karstenula rhodostoma CBS 690.94</name>
    <dbReference type="NCBI Taxonomy" id="1392251"/>
    <lineage>
        <taxon>Eukaryota</taxon>
        <taxon>Fungi</taxon>
        <taxon>Dikarya</taxon>
        <taxon>Ascomycota</taxon>
        <taxon>Pezizomycotina</taxon>
        <taxon>Dothideomycetes</taxon>
        <taxon>Pleosporomycetidae</taxon>
        <taxon>Pleosporales</taxon>
        <taxon>Massarineae</taxon>
        <taxon>Didymosphaeriaceae</taxon>
        <taxon>Karstenula</taxon>
    </lineage>
</organism>
<feature type="region of interest" description="Disordered" evidence="1">
    <location>
        <begin position="462"/>
        <end position="506"/>
    </location>
</feature>
<sequence>MSAAGTPYPRLPVALLQETVEATPLPSPDAIVKTYLLNVTSEILTLQTLTPSLGASSTDRYTPSLQVLHARLQDGHRSPFPGLENRSGEGFARTGKARKTAVSSAMDRPLADFEDMYYAILATVKEMHESIILRLNNGFVDPNALLFPSSQYTIHLFHEWLAHQWSILNEPSLVLALDVAVRKAFVDGHLCQALRSQVDSGQITHEEAEVARAQLYRSDVFDEMPGLSWVGNEHSAMINGRLNEKYRVVFQAEKQAQEKKARWAKKKDRFQKSAKVGPRAGGRRGSGEHRQQQRQVVAEQAQQAVDMPSTTTTTTTTTTTERQQVEQGHDGARQCQQVDQSAHDTPSLFQEEVEAWRLYTQQQMSSQRETQMHNHEDELRRKTPPAHTVEASPSPYSLCGKPTLDTPQREAHARTQPPAAHVQQDVQDADLAAQENTFPGTNPREVRAQRVTEYQAWLRESASDGARRRMGQRGQCHQSDMSDVSPQAFNGTDTPMDMDMDDDGGI</sequence>
<feature type="compositionally biased region" description="Polar residues" evidence="1">
    <location>
        <begin position="475"/>
        <end position="490"/>
    </location>
</feature>
<feature type="compositionally biased region" description="Low complexity" evidence="1">
    <location>
        <begin position="293"/>
        <end position="320"/>
    </location>
</feature>
<feature type="region of interest" description="Disordered" evidence="1">
    <location>
        <begin position="362"/>
        <end position="424"/>
    </location>
</feature>
<evidence type="ECO:0000313" key="2">
    <source>
        <dbReference type="EMBL" id="KAF2440753.1"/>
    </source>
</evidence>
<dbReference type="AlphaFoldDB" id="A0A9P4U918"/>
<dbReference type="OrthoDB" id="5419508at2759"/>
<feature type="compositionally biased region" description="Basic and acidic residues" evidence="1">
    <location>
        <begin position="370"/>
        <end position="381"/>
    </location>
</feature>
<keyword evidence="3" id="KW-1185">Reference proteome</keyword>
<comment type="caution">
    <text evidence="2">The sequence shown here is derived from an EMBL/GenBank/DDBJ whole genome shotgun (WGS) entry which is preliminary data.</text>
</comment>
<evidence type="ECO:0000256" key="1">
    <source>
        <dbReference type="SAM" id="MobiDB-lite"/>
    </source>
</evidence>
<feature type="compositionally biased region" description="Basic and acidic residues" evidence="1">
    <location>
        <begin position="323"/>
        <end position="332"/>
    </location>
</feature>
<feature type="compositionally biased region" description="Polar residues" evidence="1">
    <location>
        <begin position="334"/>
        <end position="345"/>
    </location>
</feature>
<feature type="region of interest" description="Disordered" evidence="1">
    <location>
        <begin position="260"/>
        <end position="345"/>
    </location>
</feature>
<dbReference type="Proteomes" id="UP000799764">
    <property type="component" value="Unassembled WGS sequence"/>
</dbReference>
<name>A0A9P4U918_9PLEO</name>
<feature type="compositionally biased region" description="Acidic residues" evidence="1">
    <location>
        <begin position="496"/>
        <end position="506"/>
    </location>
</feature>
<gene>
    <name evidence="2" type="ORF">P171DRAFT_435521</name>
</gene>